<gene>
    <name evidence="4" type="ORF">GCL60_00975</name>
</gene>
<dbReference type="RefSeq" id="WP_153418035.1">
    <property type="nucleotide sequence ID" value="NZ_WFLM01000001.1"/>
</dbReference>
<dbReference type="PANTHER" id="PTHR38731">
    <property type="entry name" value="LIPL45-RELATED LIPOPROTEIN-RELATED"/>
    <property type="match status" value="1"/>
</dbReference>
<dbReference type="Pfam" id="PF04773">
    <property type="entry name" value="FecR"/>
    <property type="match status" value="1"/>
</dbReference>
<dbReference type="Proteomes" id="UP000437748">
    <property type="component" value="Unassembled WGS sequence"/>
</dbReference>
<name>A0A6N6VWZ0_9BACT</name>
<evidence type="ECO:0000256" key="1">
    <source>
        <dbReference type="SAM" id="MobiDB-lite"/>
    </source>
</evidence>
<dbReference type="EMBL" id="WFLM01000001">
    <property type="protein sequence ID" value="KAB8040519.1"/>
    <property type="molecule type" value="Genomic_DNA"/>
</dbReference>
<feature type="domain" description="FecR protein" evidence="3">
    <location>
        <begin position="101"/>
        <end position="212"/>
    </location>
</feature>
<feature type="transmembrane region" description="Helical" evidence="2">
    <location>
        <begin position="43"/>
        <end position="60"/>
    </location>
</feature>
<organism evidence="4 5">
    <name type="scientific">Silvanigrella paludirubra</name>
    <dbReference type="NCBI Taxonomy" id="2499159"/>
    <lineage>
        <taxon>Bacteria</taxon>
        <taxon>Pseudomonadati</taxon>
        <taxon>Bdellovibrionota</taxon>
        <taxon>Oligoflexia</taxon>
        <taxon>Silvanigrellales</taxon>
        <taxon>Silvanigrellaceae</taxon>
        <taxon>Silvanigrella</taxon>
    </lineage>
</organism>
<evidence type="ECO:0000313" key="5">
    <source>
        <dbReference type="Proteomes" id="UP000437748"/>
    </source>
</evidence>
<accession>A0A6N6VWZ0</accession>
<feature type="compositionally biased region" description="Low complexity" evidence="1">
    <location>
        <begin position="274"/>
        <end position="297"/>
    </location>
</feature>
<evidence type="ECO:0000259" key="3">
    <source>
        <dbReference type="Pfam" id="PF04773"/>
    </source>
</evidence>
<dbReference type="InterPro" id="IPR006860">
    <property type="entry name" value="FecR"/>
</dbReference>
<keyword evidence="2" id="KW-1133">Transmembrane helix</keyword>
<sequence length="413" mass="44474">MALISHLKQDTGYALNIVIHPIQRKNMVANIYAQNRRNTFSKLLRLILLSLCIATFVFPFSCFAQTSEGIGKLTNVIGKVEVVRSGKTLTAEKDFVLQETDELVTYDKTALKITFNDGSNLMVFQNARIKLAEFKIKAKAENVNDVKSAIDIVKGKVRFFVKPQEEADSGTGKTDAKFKTSNSVMGIRGTSGFIDASVPGNTQIVVTTGTVQVTSIADPSKSVVVPANLFTEVVGNKSPTVPKPVPPAVLNKLNADAAAVDPNFKQNESKIKNKNQQNNNQQQNNEGKGKQGNESGSTTPNGSSGDQKTVGTSSGSAEINSAVTDQRKQIFNPDGTSTVISTNSNLNDLLVTQGNISVRPTSYGDIDPIKNSLQQVTDITNLINRQVNSIIQTVTTSQTQKTVNINVSSPSLP</sequence>
<keyword evidence="5" id="KW-1185">Reference proteome</keyword>
<dbReference type="OrthoDB" id="5593939at2"/>
<dbReference type="AlphaFoldDB" id="A0A6N6VWZ0"/>
<proteinExistence type="predicted"/>
<evidence type="ECO:0000313" key="4">
    <source>
        <dbReference type="EMBL" id="KAB8040519.1"/>
    </source>
</evidence>
<evidence type="ECO:0000256" key="2">
    <source>
        <dbReference type="SAM" id="Phobius"/>
    </source>
</evidence>
<keyword evidence="2" id="KW-0812">Transmembrane</keyword>
<keyword evidence="2" id="KW-0472">Membrane</keyword>
<feature type="region of interest" description="Disordered" evidence="1">
    <location>
        <begin position="273"/>
        <end position="317"/>
    </location>
</feature>
<reference evidence="4 5" key="1">
    <citation type="submission" date="2019-10" db="EMBL/GenBank/DDBJ databases">
        <title>New species of Slilvanegrellaceae.</title>
        <authorList>
            <person name="Pitt A."/>
            <person name="Hahn M.W."/>
        </authorList>
    </citation>
    <scope>NUCLEOTIDE SEQUENCE [LARGE SCALE GENOMIC DNA]</scope>
    <source>
        <strain evidence="4 5">SP-Ram-0.45-NSY-1</strain>
    </source>
</reference>
<feature type="compositionally biased region" description="Polar residues" evidence="1">
    <location>
        <begin position="298"/>
        <end position="317"/>
    </location>
</feature>
<protein>
    <recommendedName>
        <fullName evidence="3">FecR protein domain-containing protein</fullName>
    </recommendedName>
</protein>
<comment type="caution">
    <text evidence="4">The sequence shown here is derived from an EMBL/GenBank/DDBJ whole genome shotgun (WGS) entry which is preliminary data.</text>
</comment>